<sequence>MKKIRPIIFTMLLIAMVMTATACGSSNNNSGQSSNSTSQSATQQSGTAAQETSRVGESGSAAVDGTSEDGGIIDGVVNDIEKGADDVRNGMDNMESTSAGDNANTSSNGANE</sequence>
<feature type="compositionally biased region" description="Low complexity" evidence="1">
    <location>
        <begin position="24"/>
        <end position="50"/>
    </location>
</feature>
<dbReference type="GeneID" id="93277222"/>
<feature type="compositionally biased region" description="Basic and acidic residues" evidence="1">
    <location>
        <begin position="79"/>
        <end position="89"/>
    </location>
</feature>
<dbReference type="STRING" id="460384.SAMN05216313_102266"/>
<keyword evidence="4" id="KW-1185">Reference proteome</keyword>
<keyword evidence="2" id="KW-0732">Signal</keyword>
<dbReference type="RefSeq" id="WP_092360865.1">
    <property type="nucleotide sequence ID" value="NZ_CABJCG010000001.1"/>
</dbReference>
<evidence type="ECO:0000256" key="1">
    <source>
        <dbReference type="SAM" id="MobiDB-lite"/>
    </source>
</evidence>
<name>A0A1I0C3U9_9FIRM</name>
<dbReference type="PROSITE" id="PS51257">
    <property type="entry name" value="PROKAR_LIPOPROTEIN"/>
    <property type="match status" value="1"/>
</dbReference>
<proteinExistence type="predicted"/>
<reference evidence="4" key="1">
    <citation type="submission" date="2016-10" db="EMBL/GenBank/DDBJ databases">
        <authorList>
            <person name="Varghese N."/>
            <person name="Submissions S."/>
        </authorList>
    </citation>
    <scope>NUCLEOTIDE SEQUENCE [LARGE SCALE GENOMIC DNA]</scope>
    <source>
        <strain evidence="4">NLAE-zl-G277</strain>
    </source>
</reference>
<dbReference type="AlphaFoldDB" id="A0A1I0C3U9"/>
<feature type="compositionally biased region" description="Polar residues" evidence="1">
    <location>
        <begin position="94"/>
        <end position="112"/>
    </location>
</feature>
<accession>A0A1I0C3U9</accession>
<organism evidence="3 4">
    <name type="scientific">Enterocloster lavalensis</name>
    <dbReference type="NCBI Taxonomy" id="460384"/>
    <lineage>
        <taxon>Bacteria</taxon>
        <taxon>Bacillati</taxon>
        <taxon>Bacillota</taxon>
        <taxon>Clostridia</taxon>
        <taxon>Lachnospirales</taxon>
        <taxon>Lachnospiraceae</taxon>
        <taxon>Enterocloster</taxon>
    </lineage>
</organism>
<evidence type="ECO:0000313" key="3">
    <source>
        <dbReference type="EMBL" id="SET13788.1"/>
    </source>
</evidence>
<evidence type="ECO:0000256" key="2">
    <source>
        <dbReference type="SAM" id="SignalP"/>
    </source>
</evidence>
<feature type="chain" id="PRO_5044372473" evidence="2">
    <location>
        <begin position="23"/>
        <end position="112"/>
    </location>
</feature>
<evidence type="ECO:0000313" key="4">
    <source>
        <dbReference type="Proteomes" id="UP000198508"/>
    </source>
</evidence>
<gene>
    <name evidence="3" type="ORF">SAMN05216313_102266</name>
</gene>
<feature type="region of interest" description="Disordered" evidence="1">
    <location>
        <begin position="23"/>
        <end position="112"/>
    </location>
</feature>
<dbReference type="EMBL" id="FOIM01000002">
    <property type="protein sequence ID" value="SET13788.1"/>
    <property type="molecule type" value="Genomic_DNA"/>
</dbReference>
<feature type="signal peptide" evidence="2">
    <location>
        <begin position="1"/>
        <end position="22"/>
    </location>
</feature>
<dbReference type="Proteomes" id="UP000198508">
    <property type="component" value="Unassembled WGS sequence"/>
</dbReference>
<protein>
    <submittedName>
        <fullName evidence="3">Uncharacterized protein</fullName>
    </submittedName>
</protein>